<accession>A0AA38FQT1</accession>
<protein>
    <submittedName>
        <fullName evidence="2">Uncharacterized protein</fullName>
    </submittedName>
</protein>
<organism evidence="2 3">
    <name type="scientific">Taxus chinensis</name>
    <name type="common">Chinese yew</name>
    <name type="synonym">Taxus wallichiana var. chinensis</name>
    <dbReference type="NCBI Taxonomy" id="29808"/>
    <lineage>
        <taxon>Eukaryota</taxon>
        <taxon>Viridiplantae</taxon>
        <taxon>Streptophyta</taxon>
        <taxon>Embryophyta</taxon>
        <taxon>Tracheophyta</taxon>
        <taxon>Spermatophyta</taxon>
        <taxon>Pinopsida</taxon>
        <taxon>Pinidae</taxon>
        <taxon>Conifers II</taxon>
        <taxon>Cupressales</taxon>
        <taxon>Taxaceae</taxon>
        <taxon>Taxus</taxon>
    </lineage>
</organism>
<name>A0AA38FQT1_TAXCH</name>
<dbReference type="EMBL" id="JAHRHJ020000007">
    <property type="protein sequence ID" value="KAH9308941.1"/>
    <property type="molecule type" value="Genomic_DNA"/>
</dbReference>
<comment type="caution">
    <text evidence="2">The sequence shown here is derived from an EMBL/GenBank/DDBJ whole genome shotgun (WGS) entry which is preliminary data.</text>
</comment>
<reference evidence="2 3" key="1">
    <citation type="journal article" date="2021" name="Nat. Plants">
        <title>The Taxus genome provides insights into paclitaxel biosynthesis.</title>
        <authorList>
            <person name="Xiong X."/>
            <person name="Gou J."/>
            <person name="Liao Q."/>
            <person name="Li Y."/>
            <person name="Zhou Q."/>
            <person name="Bi G."/>
            <person name="Li C."/>
            <person name="Du R."/>
            <person name="Wang X."/>
            <person name="Sun T."/>
            <person name="Guo L."/>
            <person name="Liang H."/>
            <person name="Lu P."/>
            <person name="Wu Y."/>
            <person name="Zhang Z."/>
            <person name="Ro D.K."/>
            <person name="Shang Y."/>
            <person name="Huang S."/>
            <person name="Yan J."/>
        </authorList>
    </citation>
    <scope>NUCLEOTIDE SEQUENCE [LARGE SCALE GENOMIC DNA]</scope>
    <source>
        <strain evidence="2">Ta-2019</strain>
    </source>
</reference>
<evidence type="ECO:0000313" key="3">
    <source>
        <dbReference type="Proteomes" id="UP000824469"/>
    </source>
</evidence>
<keyword evidence="3" id="KW-1185">Reference proteome</keyword>
<proteinExistence type="predicted"/>
<dbReference type="Proteomes" id="UP000824469">
    <property type="component" value="Unassembled WGS sequence"/>
</dbReference>
<gene>
    <name evidence="2" type="ORF">KI387_036852</name>
</gene>
<evidence type="ECO:0000313" key="2">
    <source>
        <dbReference type="EMBL" id="KAH9308941.1"/>
    </source>
</evidence>
<dbReference type="AlphaFoldDB" id="A0AA38FQT1"/>
<feature type="region of interest" description="Disordered" evidence="1">
    <location>
        <begin position="1"/>
        <end position="58"/>
    </location>
</feature>
<evidence type="ECO:0000256" key="1">
    <source>
        <dbReference type="SAM" id="MobiDB-lite"/>
    </source>
</evidence>
<feature type="non-terminal residue" evidence="2">
    <location>
        <position position="58"/>
    </location>
</feature>
<sequence>PENGTTSGISADWGTEHTFELGRGGTKSSDRPENGTTSGISADWGTERTSELGTRGTK</sequence>
<feature type="non-terminal residue" evidence="2">
    <location>
        <position position="1"/>
    </location>
</feature>